<evidence type="ECO:0000313" key="3">
    <source>
        <dbReference type="Proteomes" id="UP000277582"/>
    </source>
</evidence>
<dbReference type="InterPro" id="IPR036188">
    <property type="entry name" value="FAD/NAD-bd_sf"/>
</dbReference>
<comment type="caution">
    <text evidence="2">The sequence shown here is derived from an EMBL/GenBank/DDBJ whole genome shotgun (WGS) entry which is preliminary data.</text>
</comment>
<feature type="domain" description="FAD-binding" evidence="1">
    <location>
        <begin position="3"/>
        <end position="124"/>
    </location>
</feature>
<dbReference type="InterPro" id="IPR002938">
    <property type="entry name" value="FAD-bd"/>
</dbReference>
<organism evidence="2 3">
    <name type="scientific">Candidatus Methanodesulfokora washburnensis</name>
    <dbReference type="NCBI Taxonomy" id="2478471"/>
    <lineage>
        <taxon>Archaea</taxon>
        <taxon>Thermoproteota</taxon>
        <taxon>Candidatus Korarchaeia</taxon>
        <taxon>Candidatus Korarchaeia incertae sedis</taxon>
        <taxon>Candidatus Methanodesulfokora</taxon>
    </lineage>
</organism>
<dbReference type="PANTHER" id="PTHR42685:SF22">
    <property type="entry name" value="CONDITIONED MEDIUM FACTOR RECEPTOR 1"/>
    <property type="match status" value="1"/>
</dbReference>
<accession>A0A429GGP0</accession>
<dbReference type="Gene3D" id="3.50.50.60">
    <property type="entry name" value="FAD/NAD(P)-binding domain"/>
    <property type="match status" value="1"/>
</dbReference>
<dbReference type="SUPFAM" id="SSF51905">
    <property type="entry name" value="FAD/NAD(P)-binding domain"/>
    <property type="match status" value="1"/>
</dbReference>
<dbReference type="GO" id="GO:0016628">
    <property type="term" value="F:oxidoreductase activity, acting on the CH-CH group of donors, NAD or NADP as acceptor"/>
    <property type="evidence" value="ECO:0007669"/>
    <property type="project" value="InterPro"/>
</dbReference>
<gene>
    <name evidence="2" type="ORF">D6D85_11290</name>
</gene>
<dbReference type="Pfam" id="PF01494">
    <property type="entry name" value="FAD_binding_3"/>
    <property type="match status" value="1"/>
</dbReference>
<dbReference type="InterPro" id="IPR050407">
    <property type="entry name" value="Geranylgeranyl_reductase"/>
</dbReference>
<dbReference type="OrthoDB" id="46008at2157"/>
<dbReference type="EMBL" id="RCOS01000129">
    <property type="protein sequence ID" value="RSN73073.1"/>
    <property type="molecule type" value="Genomic_DNA"/>
</dbReference>
<keyword evidence="3" id="KW-1185">Reference proteome</keyword>
<dbReference type="AlphaFoldDB" id="A0A429GGP0"/>
<dbReference type="GO" id="GO:0071949">
    <property type="term" value="F:FAD binding"/>
    <property type="evidence" value="ECO:0007669"/>
    <property type="project" value="InterPro"/>
</dbReference>
<dbReference type="NCBIfam" id="TIGR02032">
    <property type="entry name" value="GG-red-SF"/>
    <property type="match status" value="1"/>
</dbReference>
<protein>
    <submittedName>
        <fullName evidence="2">NAD(P)/FAD-dependent oxidoreductase</fullName>
    </submittedName>
</protein>
<sequence length="361" mass="40188">MSYQVAVIGAGPSGSIAAYILAEKGYKTVLLERKKFPRKKTCAGGLTYKVEGLLKSIGIEMSELPIERVFERVKVMGYGKEIEVEMDPWVISTTSRSLFDKSLVDIAVSSGVNFLDGSPVTEVRRKDGIFELLAGSKLEAERLVIAEGAVPLISRKLGIRNFWPKGEVIFALEAERKGDFKDIEFRMDAVEMGYGWVFPRNGKASVGVGGMSNPAEIRRRFQEMFGSDGISAGMIPIVGNRRLEAERVYLIGDIAGLADPMTGEGIYYGMKSAVEAARALTEGKSYEDLMKPIIEDLSLRRRVASIVLPKMRRFFLLMVDKEEIAERFTWASAGKISFRDFIKWVVFRFPSLVPSLLRALL</sequence>
<dbReference type="Proteomes" id="UP000277582">
    <property type="component" value="Unassembled WGS sequence"/>
</dbReference>
<name>A0A429GGP0_9CREN</name>
<dbReference type="InterPro" id="IPR011777">
    <property type="entry name" value="Geranylgeranyl_Rdtase_fam"/>
</dbReference>
<proteinExistence type="predicted"/>
<dbReference type="RefSeq" id="WP_125672062.1">
    <property type="nucleotide sequence ID" value="NZ_RCOS01000129.1"/>
</dbReference>
<evidence type="ECO:0000259" key="1">
    <source>
        <dbReference type="Pfam" id="PF01494"/>
    </source>
</evidence>
<reference evidence="2 3" key="1">
    <citation type="submission" date="2018-10" db="EMBL/GenBank/DDBJ databases">
        <title>Co-occurring genomic capacity for anaerobic methane metabolism and dissimilatory sulfite reduction discovered in the Korarchaeota.</title>
        <authorList>
            <person name="Mckay L.J."/>
            <person name="Dlakic M."/>
            <person name="Fields M.W."/>
            <person name="Delmont T.O."/>
            <person name="Eren A.M."/>
            <person name="Jay Z.J."/>
            <person name="Klingelsmith K.B."/>
            <person name="Rusch D.B."/>
            <person name="Inskeep W.P."/>
        </authorList>
    </citation>
    <scope>NUCLEOTIDE SEQUENCE [LARGE SCALE GENOMIC DNA]</scope>
    <source>
        <strain evidence="2 3">MDKW</strain>
    </source>
</reference>
<dbReference type="PANTHER" id="PTHR42685">
    <property type="entry name" value="GERANYLGERANYL DIPHOSPHATE REDUCTASE"/>
    <property type="match status" value="1"/>
</dbReference>
<dbReference type="PRINTS" id="PR00420">
    <property type="entry name" value="RNGMNOXGNASE"/>
</dbReference>
<evidence type="ECO:0000313" key="2">
    <source>
        <dbReference type="EMBL" id="RSN73073.1"/>
    </source>
</evidence>